<dbReference type="Proteomes" id="UP000006838">
    <property type="component" value="Chromosome"/>
</dbReference>
<dbReference type="HOGENOM" id="CLU_192948_0_0_6"/>
<dbReference type="InParanoid" id="Q3J8U1"/>
<protein>
    <submittedName>
        <fullName evidence="1">Uncharacterized protein</fullName>
    </submittedName>
</protein>
<gene>
    <name evidence="1" type="ordered locus">Noc_2297</name>
</gene>
<keyword evidence="2" id="KW-1185">Reference proteome</keyword>
<dbReference type="KEGG" id="noc:Noc_2297"/>
<name>Q3J8U1_NITOC</name>
<sequence length="84" mass="9411">MITTGPWYQGTSCRHQVSVAAAAIFHWMKAPLRKGFWAIDWLSPDKGWILALHLSKLLATATVSFIEEGISSDTTIDQLILAYY</sequence>
<proteinExistence type="predicted"/>
<accession>Q3J8U1</accession>
<organism evidence="1 2">
    <name type="scientific">Nitrosococcus oceani (strain ATCC 19707 / BCRC 17464 / JCM 30415 / NCIMB 11848 / C-107)</name>
    <dbReference type="NCBI Taxonomy" id="323261"/>
    <lineage>
        <taxon>Bacteria</taxon>
        <taxon>Pseudomonadati</taxon>
        <taxon>Pseudomonadota</taxon>
        <taxon>Gammaproteobacteria</taxon>
        <taxon>Chromatiales</taxon>
        <taxon>Chromatiaceae</taxon>
        <taxon>Nitrosococcus</taxon>
    </lineage>
</organism>
<evidence type="ECO:0000313" key="2">
    <source>
        <dbReference type="Proteomes" id="UP000006838"/>
    </source>
</evidence>
<reference evidence="2" key="1">
    <citation type="journal article" date="2006" name="Appl. Environ. Microbiol.">
        <title>Complete genome sequence of the marine, chemolithoautotrophic, ammonia-oxidizing bacterium Nitrosococcus oceani ATCC 19707.</title>
        <authorList>
            <person name="Klotz M.G."/>
            <person name="Arp D.J."/>
            <person name="Chain P.S.G."/>
            <person name="El-Sheikh A.F."/>
            <person name="Hauser L.J."/>
            <person name="Hommes N.G."/>
            <person name="Larimer F.W."/>
            <person name="Malfatti S.A."/>
            <person name="Norton J.M."/>
            <person name="Poret-Peterson A.T."/>
            <person name="Vergez L.M."/>
            <person name="Ward B.B."/>
        </authorList>
    </citation>
    <scope>NUCLEOTIDE SEQUENCE [LARGE SCALE GENOMIC DNA]</scope>
    <source>
        <strain evidence="2">ATCC 19707 / BCRC 17464 / NCIMB 11848 / C-107</strain>
    </source>
</reference>
<dbReference type="EMBL" id="CP000127">
    <property type="protein sequence ID" value="ABA58755.1"/>
    <property type="molecule type" value="Genomic_DNA"/>
</dbReference>
<evidence type="ECO:0000313" key="1">
    <source>
        <dbReference type="EMBL" id="ABA58755.1"/>
    </source>
</evidence>
<dbReference type="AlphaFoldDB" id="Q3J8U1"/>